<evidence type="ECO:0000313" key="2">
    <source>
        <dbReference type="EMBL" id="AKU07885.1"/>
    </source>
</evidence>
<accession>A0A0K1IU92</accession>
<proteinExistence type="predicted"/>
<dbReference type="AlphaFoldDB" id="A0A0K1IU92"/>
<organism evidence="2 3">
    <name type="scientific">Haloferax gibbonsii</name>
    <dbReference type="NCBI Taxonomy" id="35746"/>
    <lineage>
        <taxon>Archaea</taxon>
        <taxon>Methanobacteriati</taxon>
        <taxon>Methanobacteriota</taxon>
        <taxon>Stenosarchaea group</taxon>
        <taxon>Halobacteria</taxon>
        <taxon>Halobacteriales</taxon>
        <taxon>Haloferacaceae</taxon>
        <taxon>Haloferax</taxon>
    </lineage>
</organism>
<reference evidence="3" key="1">
    <citation type="journal article" date="2015" name="J. Biotechnol.">
        <title>Complete genome sequence of Haloferax gibbonsii strain ARA6, a potential producer of polyhydroxyalkanoates and halocins isolated from Araruama, Rio de Janeiro, Brasil.</title>
        <authorList>
            <person name="Pinto L.H."/>
            <person name="D'Alincourt Carvalho-Assef A.P."/>
            <person name="Vieira R.P."/>
            <person name="Clementino M.M."/>
            <person name="Albano R.M."/>
        </authorList>
    </citation>
    <scope>NUCLEOTIDE SEQUENCE [LARGE SCALE GENOMIC DNA]</scope>
    <source>
        <strain evidence="3">ARA6</strain>
    </source>
</reference>
<feature type="region of interest" description="Disordered" evidence="1">
    <location>
        <begin position="28"/>
        <end position="63"/>
    </location>
</feature>
<dbReference type="EMBL" id="CP011947">
    <property type="protein sequence ID" value="AKU07885.1"/>
    <property type="molecule type" value="Genomic_DNA"/>
</dbReference>
<evidence type="ECO:0000313" key="3">
    <source>
        <dbReference type="Proteomes" id="UP000066124"/>
    </source>
</evidence>
<sequence>MDDGRVLCCEDADQFGRSYKNDCLYVYTPEDDDRGHGNDPDGDDADNPGRSDDAPGRGNGDGN</sequence>
<dbReference type="PATRIC" id="fig|35746.4.peg.1923"/>
<protein>
    <submittedName>
        <fullName evidence="2">Uncharacterized protein</fullName>
    </submittedName>
</protein>
<dbReference type="KEGG" id="hgi:ABY42_09065"/>
<gene>
    <name evidence="2" type="ORF">ABY42_09065</name>
</gene>
<evidence type="ECO:0000256" key="1">
    <source>
        <dbReference type="SAM" id="MobiDB-lite"/>
    </source>
</evidence>
<name>A0A0K1IU92_HALGI</name>
<dbReference type="Proteomes" id="UP000066124">
    <property type="component" value="Chromosome"/>
</dbReference>